<accession>G0MY83</accession>
<keyword evidence="2" id="KW-1185">Reference proteome</keyword>
<evidence type="ECO:0000313" key="1">
    <source>
        <dbReference type="EMBL" id="EGT47503.1"/>
    </source>
</evidence>
<gene>
    <name evidence="1" type="ORF">CAEBREN_00127</name>
</gene>
<dbReference type="AlphaFoldDB" id="G0MY83"/>
<sequence length="89" mass="10769">MDFLLIHPLNNLADYELELFEFLLDHVGWRLEEAIYLQPPNYDIERNINLFDHLLSIVQLGARNYRFEERVFIALLIAQIENIIEQNYY</sequence>
<evidence type="ECO:0000313" key="2">
    <source>
        <dbReference type="Proteomes" id="UP000008068"/>
    </source>
</evidence>
<name>G0MY83_CAEBE</name>
<protein>
    <submittedName>
        <fullName evidence="1">Uncharacterized protein</fullName>
    </submittedName>
</protein>
<dbReference type="Proteomes" id="UP000008068">
    <property type="component" value="Unassembled WGS sequence"/>
</dbReference>
<dbReference type="EMBL" id="GL379820">
    <property type="protein sequence ID" value="EGT47503.1"/>
    <property type="molecule type" value="Genomic_DNA"/>
</dbReference>
<dbReference type="HOGENOM" id="CLU_2456771_0_0_1"/>
<organism evidence="2">
    <name type="scientific">Caenorhabditis brenneri</name>
    <name type="common">Nematode worm</name>
    <dbReference type="NCBI Taxonomy" id="135651"/>
    <lineage>
        <taxon>Eukaryota</taxon>
        <taxon>Metazoa</taxon>
        <taxon>Ecdysozoa</taxon>
        <taxon>Nematoda</taxon>
        <taxon>Chromadorea</taxon>
        <taxon>Rhabditida</taxon>
        <taxon>Rhabditina</taxon>
        <taxon>Rhabditomorpha</taxon>
        <taxon>Rhabditoidea</taxon>
        <taxon>Rhabditidae</taxon>
        <taxon>Peloderinae</taxon>
        <taxon>Caenorhabditis</taxon>
    </lineage>
</organism>
<proteinExistence type="predicted"/>
<dbReference type="InParanoid" id="G0MY83"/>
<reference evidence="2" key="1">
    <citation type="submission" date="2011-07" db="EMBL/GenBank/DDBJ databases">
        <authorList>
            <consortium name="Caenorhabditis brenneri Sequencing and Analysis Consortium"/>
            <person name="Wilson R.K."/>
        </authorList>
    </citation>
    <scope>NUCLEOTIDE SEQUENCE [LARGE SCALE GENOMIC DNA]</scope>
    <source>
        <strain evidence="2">PB2801</strain>
    </source>
</reference>